<organism evidence="1 2">
    <name type="scientific">Parahaliea aestuarii</name>
    <dbReference type="NCBI Taxonomy" id="1852021"/>
    <lineage>
        <taxon>Bacteria</taxon>
        <taxon>Pseudomonadati</taxon>
        <taxon>Pseudomonadota</taxon>
        <taxon>Gammaproteobacteria</taxon>
        <taxon>Cellvibrionales</taxon>
        <taxon>Halieaceae</taxon>
        <taxon>Parahaliea</taxon>
    </lineage>
</organism>
<comment type="caution">
    <text evidence="1">The sequence shown here is derived from an EMBL/GenBank/DDBJ whole genome shotgun (WGS) entry which is preliminary data.</text>
</comment>
<accession>A0A5C9A483</accession>
<protein>
    <submittedName>
        <fullName evidence="1">Uncharacterized protein</fullName>
    </submittedName>
</protein>
<name>A0A5C9A483_9GAMM</name>
<sequence length="328" mass="36072">MAPNDSGNQDDDAVLLSELDIGFVTGQQLPSSADLAALRRGVLFDAQVDETQDAPAFLKRIHVDEADPVQWPEDEIWAIKEMPASARQSAVASHLKPDRWDVVIEDLASTVLQCRNSLTVEDEQTELRLNRKPRYTRGFSPPLRPSDIENPGKTNENIWPISMGLHDTTNHYLSWHSDHSGSMAIAWRLARANLNSRLAGETLLALTASPGATAKRTLYKPLCWMLGAIPAGLLVFINQPTYLCAYLLLCLIFSRKTNSGSGEPDSLRQYRLLASALETLNHGSNPTSVHKALKSIDQAADIATGFIRPHDDTLHLVRDLLAGLAEPA</sequence>
<dbReference type="Proteomes" id="UP000321933">
    <property type="component" value="Unassembled WGS sequence"/>
</dbReference>
<reference evidence="1 2" key="1">
    <citation type="submission" date="2019-08" db="EMBL/GenBank/DDBJ databases">
        <title>Parahaliea maris sp. nov., isolated from the surface seawater.</title>
        <authorList>
            <person name="Liu Y."/>
        </authorList>
    </citation>
    <scope>NUCLEOTIDE SEQUENCE [LARGE SCALE GENOMIC DNA]</scope>
    <source>
        <strain evidence="1 2">S2-26</strain>
    </source>
</reference>
<gene>
    <name evidence="1" type="ORF">FVW59_00570</name>
</gene>
<keyword evidence="2" id="KW-1185">Reference proteome</keyword>
<evidence type="ECO:0000313" key="2">
    <source>
        <dbReference type="Proteomes" id="UP000321933"/>
    </source>
</evidence>
<dbReference type="EMBL" id="VRYZ01000001">
    <property type="protein sequence ID" value="TXS94447.1"/>
    <property type="molecule type" value="Genomic_DNA"/>
</dbReference>
<proteinExistence type="predicted"/>
<dbReference type="AlphaFoldDB" id="A0A5C9A483"/>
<evidence type="ECO:0000313" key="1">
    <source>
        <dbReference type="EMBL" id="TXS94447.1"/>
    </source>
</evidence>
<dbReference type="RefSeq" id="WP_148062303.1">
    <property type="nucleotide sequence ID" value="NZ_VRYZ01000001.1"/>
</dbReference>